<sequence length="70" mass="7319">MRAGEGVQHRPRHRTVQLPVPLGVFRAQPDHGRHPAGCAGCGHGRSLLREAGRFRAGDGPGADGHGPVSP</sequence>
<dbReference type="Proteomes" id="UP000014062">
    <property type="component" value="Chromosome"/>
</dbReference>
<organism evidence="1 2">
    <name type="scientific">Streptomyces lividans 1326</name>
    <dbReference type="NCBI Taxonomy" id="1200984"/>
    <lineage>
        <taxon>Bacteria</taxon>
        <taxon>Bacillati</taxon>
        <taxon>Actinomycetota</taxon>
        <taxon>Actinomycetes</taxon>
        <taxon>Kitasatosporales</taxon>
        <taxon>Streptomycetaceae</taxon>
        <taxon>Streptomyces</taxon>
    </lineage>
</organism>
<reference evidence="2" key="1">
    <citation type="journal article" date="2013" name="Genome Biol. Evol.">
        <title>The genome sequence of Streptomyces lividans 66 reveals a novel tRNA-dependent peptide biosynthetic system within a metal-related genomic island.</title>
        <authorList>
            <person name="Cruz-Morales P."/>
            <person name="Vijgenboom E."/>
            <person name="Iruegas-Bocardo F."/>
            <person name="Girard G."/>
            <person name="Yanez-Guerra L.A."/>
            <person name="Ramos-Aboites H.E."/>
            <person name="Pernodet J.L."/>
            <person name="Anne J."/>
            <person name="van Wezel G.P."/>
            <person name="Barona-Gomez F."/>
        </authorList>
    </citation>
    <scope>NUCLEOTIDE SEQUENCE [LARGE SCALE GENOMIC DNA]</scope>
    <source>
        <strain evidence="2">1326</strain>
    </source>
</reference>
<gene>
    <name evidence="1" type="ORF">SLI_0313</name>
</gene>
<accession>A0A7U9DLA1</accession>
<name>A0A7U9DLA1_STRLI</name>
<evidence type="ECO:0000313" key="2">
    <source>
        <dbReference type="Proteomes" id="UP000014062"/>
    </source>
</evidence>
<protein>
    <submittedName>
        <fullName evidence="1">Uncharacterized protein</fullName>
    </submittedName>
</protein>
<dbReference type="EMBL" id="CM001889">
    <property type="protein sequence ID" value="EOY45032.1"/>
    <property type="molecule type" value="Genomic_DNA"/>
</dbReference>
<dbReference type="AlphaFoldDB" id="A0A7U9DLA1"/>
<proteinExistence type="predicted"/>
<evidence type="ECO:0000313" key="1">
    <source>
        <dbReference type="EMBL" id="EOY45032.1"/>
    </source>
</evidence>